<protein>
    <submittedName>
        <fullName evidence="7">Prepilin peptidase-dependent protein</fullName>
    </submittedName>
</protein>
<keyword evidence="2" id="KW-0488">Methylation</keyword>
<evidence type="ECO:0000256" key="1">
    <source>
        <dbReference type="ARBA" id="ARBA00004167"/>
    </source>
</evidence>
<evidence type="ECO:0000313" key="7">
    <source>
        <dbReference type="EMBL" id="GAA5105387.1"/>
    </source>
</evidence>
<dbReference type="PROSITE" id="PS00409">
    <property type="entry name" value="PROKAR_NTER_METHYL"/>
    <property type="match status" value="1"/>
</dbReference>
<feature type="transmembrane region" description="Helical" evidence="6">
    <location>
        <begin position="6"/>
        <end position="29"/>
    </location>
</feature>
<evidence type="ECO:0000256" key="2">
    <source>
        <dbReference type="ARBA" id="ARBA00022481"/>
    </source>
</evidence>
<dbReference type="InterPro" id="IPR002416">
    <property type="entry name" value="T2SS_protein-GspH"/>
</dbReference>
<proteinExistence type="predicted"/>
<dbReference type="InterPro" id="IPR012902">
    <property type="entry name" value="N_methyl_site"/>
</dbReference>
<dbReference type="PIRSF" id="PIRSF004525">
    <property type="entry name" value="Pilin_peptidase-dep_B_prd"/>
    <property type="match status" value="1"/>
</dbReference>
<keyword evidence="4 6" id="KW-1133">Transmembrane helix</keyword>
<dbReference type="EMBL" id="BAABHY010000001">
    <property type="protein sequence ID" value="GAA5105387.1"/>
    <property type="molecule type" value="Genomic_DNA"/>
</dbReference>
<evidence type="ECO:0000256" key="4">
    <source>
        <dbReference type="ARBA" id="ARBA00022989"/>
    </source>
</evidence>
<sequence length="187" mass="21805">MLNRGFTLLEMLLVLIMIAMITSSIMAFYPRWHFSLIAEFQKNHLRQATTQALSGLIKDIKRAGFIANIPSTVRQSAIDINTMGNCIIIRYDANSRGNWHYDPINPQLSDIFAYRYVKHNLESQTGVEHCKNTASRWEKLFDPNEIILTDFNVSQHNHYIKLRLSVSLKYHTKIDYHVMLYIKNENS</sequence>
<comment type="caution">
    <text evidence="7">The sequence shown here is derived from an EMBL/GenBank/DDBJ whole genome shotgun (WGS) entry which is preliminary data.</text>
</comment>
<evidence type="ECO:0000313" key="8">
    <source>
        <dbReference type="Proteomes" id="UP001500171"/>
    </source>
</evidence>
<name>A0ABP9MZQ1_9GAMM</name>
<accession>A0ABP9MZQ1</accession>
<dbReference type="Proteomes" id="UP001500171">
    <property type="component" value="Unassembled WGS sequence"/>
</dbReference>
<comment type="subcellular location">
    <subcellularLocation>
        <location evidence="1">Membrane</location>
        <topology evidence="1">Single-pass membrane protein</topology>
    </subcellularLocation>
</comment>
<dbReference type="InterPro" id="IPR016419">
    <property type="entry name" value="Prepilin_Pept-dep_B_prd"/>
</dbReference>
<evidence type="ECO:0000256" key="5">
    <source>
        <dbReference type="ARBA" id="ARBA00023136"/>
    </source>
</evidence>
<keyword evidence="8" id="KW-1185">Reference proteome</keyword>
<evidence type="ECO:0000256" key="3">
    <source>
        <dbReference type="ARBA" id="ARBA00022692"/>
    </source>
</evidence>
<dbReference type="RefSeq" id="WP_345488313.1">
    <property type="nucleotide sequence ID" value="NZ_BAABHY010000001.1"/>
</dbReference>
<evidence type="ECO:0000256" key="6">
    <source>
        <dbReference type="SAM" id="Phobius"/>
    </source>
</evidence>
<organism evidence="7 8">
    <name type="scientific">Orbus sasakiae</name>
    <dbReference type="NCBI Taxonomy" id="1078475"/>
    <lineage>
        <taxon>Bacteria</taxon>
        <taxon>Pseudomonadati</taxon>
        <taxon>Pseudomonadota</taxon>
        <taxon>Gammaproteobacteria</taxon>
        <taxon>Orbales</taxon>
        <taxon>Orbaceae</taxon>
        <taxon>Orbus</taxon>
    </lineage>
</organism>
<keyword evidence="5 6" id="KW-0472">Membrane</keyword>
<dbReference type="PRINTS" id="PR00885">
    <property type="entry name" value="BCTERIALGSPH"/>
</dbReference>
<reference evidence="8" key="1">
    <citation type="journal article" date="2019" name="Int. J. Syst. Evol. Microbiol.">
        <title>The Global Catalogue of Microorganisms (GCM) 10K type strain sequencing project: providing services to taxonomists for standard genome sequencing and annotation.</title>
        <authorList>
            <consortium name="The Broad Institute Genomics Platform"/>
            <consortium name="The Broad Institute Genome Sequencing Center for Infectious Disease"/>
            <person name="Wu L."/>
            <person name="Ma J."/>
        </authorList>
    </citation>
    <scope>NUCLEOTIDE SEQUENCE [LARGE SCALE GENOMIC DNA]</scope>
    <source>
        <strain evidence="8">JCM 18050</strain>
    </source>
</reference>
<gene>
    <name evidence="7" type="ORF">GCM10023211_04130</name>
</gene>
<dbReference type="NCBIfam" id="TIGR02532">
    <property type="entry name" value="IV_pilin_GFxxxE"/>
    <property type="match status" value="1"/>
</dbReference>
<keyword evidence="3 6" id="KW-0812">Transmembrane</keyword>